<name>A0A5S4ZW19_9FIRM</name>
<organism evidence="2 3">
    <name type="scientific">Desulfallas thermosapovorans DSM 6562</name>
    <dbReference type="NCBI Taxonomy" id="1121431"/>
    <lineage>
        <taxon>Bacteria</taxon>
        <taxon>Bacillati</taxon>
        <taxon>Bacillota</taxon>
        <taxon>Clostridia</taxon>
        <taxon>Eubacteriales</taxon>
        <taxon>Desulfallaceae</taxon>
        <taxon>Desulfallas</taxon>
    </lineage>
</organism>
<dbReference type="EMBL" id="VNHM01000003">
    <property type="protein sequence ID" value="TYO96996.1"/>
    <property type="molecule type" value="Genomic_DNA"/>
</dbReference>
<evidence type="ECO:0000259" key="1">
    <source>
        <dbReference type="Pfam" id="PF25608"/>
    </source>
</evidence>
<sequence length="333" mass="36201">MEKHYRVLDKVRERMLRMPNVVGIGVGHKRVGMTRTDKPAIIIFVEKKVPAANLRRSQKVPQKIDGLDTDVVEIGRVRLLDRVMRIRPALPGSSIGHYKISAGTFGALVKDSKTGEKLILSNNHILANASNGSDGRARAGDAILQPGPHDGGKPSDKIAELVRFIPLIRTPQQSDCPVAAGVAGIGNRFIRLLRPAYEMRFYKYTRDTNIVDCAVARPLNDGLVGEELLELGPVAGVGEAREGMWVQKSGRTTGVTSGLVTAMGVTLKVNLSDDESAWFSDQVVADVMCQPGDSGSLVIDQENKAVGLLFAGSDTHCIFNRIQNVLNLLEIEF</sequence>
<dbReference type="Pfam" id="PF25608">
    <property type="entry name" value="NAL1_N"/>
    <property type="match status" value="1"/>
</dbReference>
<dbReference type="Proteomes" id="UP000323166">
    <property type="component" value="Unassembled WGS sequence"/>
</dbReference>
<evidence type="ECO:0000313" key="2">
    <source>
        <dbReference type="EMBL" id="TYO96996.1"/>
    </source>
</evidence>
<protein>
    <recommendedName>
        <fullName evidence="1">Nal1 N-terminal domain-containing protein</fullName>
    </recommendedName>
</protein>
<keyword evidence="3" id="KW-1185">Reference proteome</keyword>
<dbReference type="AlphaFoldDB" id="A0A5S4ZW19"/>
<dbReference type="InterPro" id="IPR043504">
    <property type="entry name" value="Peptidase_S1_PA_chymotrypsin"/>
</dbReference>
<feature type="domain" description="Nal1 N-terminal" evidence="1">
    <location>
        <begin position="13"/>
        <end position="68"/>
    </location>
</feature>
<dbReference type="RefSeq" id="WP_166510850.1">
    <property type="nucleotide sequence ID" value="NZ_VNHM01000003.1"/>
</dbReference>
<dbReference type="InterPro" id="IPR057905">
    <property type="entry name" value="Nal1_N"/>
</dbReference>
<proteinExistence type="predicted"/>
<comment type="caution">
    <text evidence="2">The sequence shown here is derived from an EMBL/GenBank/DDBJ whole genome shotgun (WGS) entry which is preliminary data.</text>
</comment>
<accession>A0A5S4ZW19</accession>
<dbReference type="InterPro" id="IPR009003">
    <property type="entry name" value="Peptidase_S1_PA"/>
</dbReference>
<dbReference type="Gene3D" id="2.40.10.10">
    <property type="entry name" value="Trypsin-like serine proteases"/>
    <property type="match status" value="1"/>
</dbReference>
<evidence type="ECO:0000313" key="3">
    <source>
        <dbReference type="Proteomes" id="UP000323166"/>
    </source>
</evidence>
<gene>
    <name evidence="2" type="ORF">LX24_00806</name>
</gene>
<reference evidence="2 3" key="1">
    <citation type="submission" date="2019-07" db="EMBL/GenBank/DDBJ databases">
        <title>Genomic Encyclopedia of Type Strains, Phase I: the one thousand microbial genomes (KMG-I) project.</title>
        <authorList>
            <person name="Kyrpides N."/>
        </authorList>
    </citation>
    <scope>NUCLEOTIDE SEQUENCE [LARGE SCALE GENOMIC DNA]</scope>
    <source>
        <strain evidence="2 3">DSM 6562</strain>
    </source>
</reference>
<dbReference type="SUPFAM" id="SSF50494">
    <property type="entry name" value="Trypsin-like serine proteases"/>
    <property type="match status" value="1"/>
</dbReference>